<dbReference type="AlphaFoldDB" id="D2R7W1"/>
<feature type="region of interest" description="Disordered" evidence="1">
    <location>
        <begin position="51"/>
        <end position="70"/>
    </location>
</feature>
<name>D2R7W1_PIRSD</name>
<keyword evidence="2" id="KW-0732">Signal</keyword>
<dbReference type="EMBL" id="CP001848">
    <property type="protein sequence ID" value="ADB19292.1"/>
    <property type="molecule type" value="Genomic_DNA"/>
</dbReference>
<reference evidence="3 4" key="1">
    <citation type="journal article" date="2009" name="Stand. Genomic Sci.">
        <title>Complete genome sequence of Pirellula staleyi type strain (ATCC 27377).</title>
        <authorList>
            <person name="Clum A."/>
            <person name="Tindall B.J."/>
            <person name="Sikorski J."/>
            <person name="Ivanova N."/>
            <person name="Mavrommatis K."/>
            <person name="Lucas S."/>
            <person name="Glavina del Rio T."/>
            <person name="Nolan M."/>
            <person name="Chen F."/>
            <person name="Tice H."/>
            <person name="Pitluck S."/>
            <person name="Cheng J.F."/>
            <person name="Chertkov O."/>
            <person name="Brettin T."/>
            <person name="Han C."/>
            <person name="Detter J.C."/>
            <person name="Kuske C."/>
            <person name="Bruce D."/>
            <person name="Goodwin L."/>
            <person name="Ovchinikova G."/>
            <person name="Pati A."/>
            <person name="Mikhailova N."/>
            <person name="Chen A."/>
            <person name="Palaniappan K."/>
            <person name="Land M."/>
            <person name="Hauser L."/>
            <person name="Chang Y.J."/>
            <person name="Jeffries C.D."/>
            <person name="Chain P."/>
            <person name="Rohde M."/>
            <person name="Goker M."/>
            <person name="Bristow J."/>
            <person name="Eisen J.A."/>
            <person name="Markowitz V."/>
            <person name="Hugenholtz P."/>
            <person name="Kyrpides N.C."/>
            <person name="Klenk H.P."/>
            <person name="Lapidus A."/>
        </authorList>
    </citation>
    <scope>NUCLEOTIDE SEQUENCE [LARGE SCALE GENOMIC DNA]</scope>
    <source>
        <strain evidence="4">ATCC 27377 / DSM 6068 / ICPB 4128</strain>
    </source>
</reference>
<accession>D2R7W1</accession>
<dbReference type="HOGENOM" id="CLU_2438242_0_0_0"/>
<keyword evidence="4" id="KW-1185">Reference proteome</keyword>
<evidence type="ECO:0008006" key="5">
    <source>
        <dbReference type="Google" id="ProtNLM"/>
    </source>
</evidence>
<feature type="signal peptide" evidence="2">
    <location>
        <begin position="1"/>
        <end position="19"/>
    </location>
</feature>
<gene>
    <name evidence="3" type="ordered locus">Psta_4650</name>
</gene>
<evidence type="ECO:0000313" key="3">
    <source>
        <dbReference type="EMBL" id="ADB19292.1"/>
    </source>
</evidence>
<dbReference type="eggNOG" id="ENOG5033C3H">
    <property type="taxonomic scope" value="Bacteria"/>
</dbReference>
<evidence type="ECO:0000256" key="1">
    <source>
        <dbReference type="SAM" id="MobiDB-lite"/>
    </source>
</evidence>
<protein>
    <recommendedName>
        <fullName evidence="5">Membrane or secreted protein</fullName>
    </recommendedName>
</protein>
<proteinExistence type="predicted"/>
<sequence precursor="true">MLRKVLAFKVLTLSLLLLAAFPGIGCAGGPFRNWFAPPGTIQQQRARATLHDPFPDQDLGPEVVGGRPREFQQMPEPTRQRYFYDSFWSR</sequence>
<feature type="chain" id="PRO_5003036101" description="Membrane or secreted protein" evidence="2">
    <location>
        <begin position="20"/>
        <end position="90"/>
    </location>
</feature>
<dbReference type="Proteomes" id="UP000001887">
    <property type="component" value="Chromosome"/>
</dbReference>
<evidence type="ECO:0000256" key="2">
    <source>
        <dbReference type="SAM" id="SignalP"/>
    </source>
</evidence>
<dbReference type="KEGG" id="psl:Psta_4650"/>
<organism evidence="3 4">
    <name type="scientific">Pirellula staleyi (strain ATCC 27377 / DSM 6068 / ICPB 4128)</name>
    <name type="common">Pirella staleyi</name>
    <dbReference type="NCBI Taxonomy" id="530564"/>
    <lineage>
        <taxon>Bacteria</taxon>
        <taxon>Pseudomonadati</taxon>
        <taxon>Planctomycetota</taxon>
        <taxon>Planctomycetia</taxon>
        <taxon>Pirellulales</taxon>
        <taxon>Pirellulaceae</taxon>
        <taxon>Pirellula</taxon>
    </lineage>
</organism>
<evidence type="ECO:0000313" key="4">
    <source>
        <dbReference type="Proteomes" id="UP000001887"/>
    </source>
</evidence>